<dbReference type="EMBL" id="BMAT01005506">
    <property type="protein sequence ID" value="GFR94578.1"/>
    <property type="molecule type" value="Genomic_DNA"/>
</dbReference>
<comment type="caution">
    <text evidence="1">The sequence shown here is derived from an EMBL/GenBank/DDBJ whole genome shotgun (WGS) entry which is preliminary data.</text>
</comment>
<evidence type="ECO:0000313" key="2">
    <source>
        <dbReference type="Proteomes" id="UP000762676"/>
    </source>
</evidence>
<name>A0AAV4HC07_9GAST</name>
<accession>A0AAV4HC07</accession>
<dbReference type="AlphaFoldDB" id="A0AAV4HC07"/>
<organism evidence="1 2">
    <name type="scientific">Elysia marginata</name>
    <dbReference type="NCBI Taxonomy" id="1093978"/>
    <lineage>
        <taxon>Eukaryota</taxon>
        <taxon>Metazoa</taxon>
        <taxon>Spiralia</taxon>
        <taxon>Lophotrochozoa</taxon>
        <taxon>Mollusca</taxon>
        <taxon>Gastropoda</taxon>
        <taxon>Heterobranchia</taxon>
        <taxon>Euthyneura</taxon>
        <taxon>Panpulmonata</taxon>
        <taxon>Sacoglossa</taxon>
        <taxon>Placobranchoidea</taxon>
        <taxon>Plakobranchidae</taxon>
        <taxon>Elysia</taxon>
    </lineage>
</organism>
<proteinExistence type="predicted"/>
<evidence type="ECO:0000313" key="1">
    <source>
        <dbReference type="EMBL" id="GFR94578.1"/>
    </source>
</evidence>
<sequence length="122" mass="13187">MTLVFGISLFAGGGRRSQTFPTMRLKSLTSLSLGVWIACGLIAAFSAVDVKQPRHVHIAYGDYYVGSMEGWSTTFYFRSMPAGEDWGPSIVTYGDMGSANAQSLPRLLVDAAQGMYDAVVHV</sequence>
<reference evidence="1 2" key="1">
    <citation type="journal article" date="2021" name="Elife">
        <title>Chloroplast acquisition without the gene transfer in kleptoplastic sea slugs, Plakobranchus ocellatus.</title>
        <authorList>
            <person name="Maeda T."/>
            <person name="Takahashi S."/>
            <person name="Yoshida T."/>
            <person name="Shimamura S."/>
            <person name="Takaki Y."/>
            <person name="Nagai Y."/>
            <person name="Toyoda A."/>
            <person name="Suzuki Y."/>
            <person name="Arimoto A."/>
            <person name="Ishii H."/>
            <person name="Satoh N."/>
            <person name="Nishiyama T."/>
            <person name="Hasebe M."/>
            <person name="Maruyama T."/>
            <person name="Minagawa J."/>
            <person name="Obokata J."/>
            <person name="Shigenobu S."/>
        </authorList>
    </citation>
    <scope>NUCLEOTIDE SEQUENCE [LARGE SCALE GENOMIC DNA]</scope>
</reference>
<gene>
    <name evidence="1" type="ORF">ElyMa_002671900</name>
</gene>
<feature type="non-terminal residue" evidence="1">
    <location>
        <position position="122"/>
    </location>
</feature>
<keyword evidence="2" id="KW-1185">Reference proteome</keyword>
<dbReference type="PANTHER" id="PTHR45867:SF3">
    <property type="entry name" value="ACID PHOSPHATASE TYPE 7"/>
    <property type="match status" value="1"/>
</dbReference>
<dbReference type="PANTHER" id="PTHR45867">
    <property type="entry name" value="PURPLE ACID PHOSPHATASE"/>
    <property type="match status" value="1"/>
</dbReference>
<protein>
    <submittedName>
        <fullName evidence="1">Purple acid phosphatase</fullName>
    </submittedName>
</protein>
<dbReference type="Proteomes" id="UP000762676">
    <property type="component" value="Unassembled WGS sequence"/>
</dbReference>